<feature type="region of interest" description="Disordered" evidence="1">
    <location>
        <begin position="39"/>
        <end position="70"/>
    </location>
</feature>
<name>A0A2P2EDE4_9PROT</name>
<dbReference type="RefSeq" id="WP_133245824.1">
    <property type="nucleotide sequence ID" value="NZ_BFBR01000010.1"/>
</dbReference>
<gene>
    <name evidence="2" type="ORF">PbB2_02787</name>
</gene>
<dbReference type="OrthoDB" id="8000688at2"/>
<feature type="region of interest" description="Disordered" evidence="1">
    <location>
        <begin position="1"/>
        <end position="25"/>
    </location>
</feature>
<organism evidence="2 3">
    <name type="scientific">Candidatus Phycosocius bacilliformis</name>
    <dbReference type="NCBI Taxonomy" id="1445552"/>
    <lineage>
        <taxon>Bacteria</taxon>
        <taxon>Pseudomonadati</taxon>
        <taxon>Pseudomonadota</taxon>
        <taxon>Alphaproteobacteria</taxon>
        <taxon>Caulobacterales</taxon>
        <taxon>Caulobacterales incertae sedis</taxon>
        <taxon>Candidatus Phycosocius</taxon>
    </lineage>
</organism>
<accession>A0A2P2EDE4</accession>
<reference evidence="2" key="1">
    <citation type="journal article" date="2018" name="Genome Announc.">
        <title>Draft Genome Sequence of "Candidatus Phycosocius bacilliformis," an Alphaproteobacterial Ectosymbiont of the Hydrocarbon-Producing Green Alga Botryococcus braunii.</title>
        <authorList>
            <person name="Tanabe Y."/>
            <person name="Yamaguchi H."/>
            <person name="Watanabe M.M."/>
        </authorList>
    </citation>
    <scope>NUCLEOTIDE SEQUENCE [LARGE SCALE GENOMIC DNA]</scope>
    <source>
        <strain evidence="2">BOTRYCO-2</strain>
    </source>
</reference>
<comment type="caution">
    <text evidence="2">The sequence shown here is derived from an EMBL/GenBank/DDBJ whole genome shotgun (WGS) entry which is preliminary data.</text>
</comment>
<dbReference type="EMBL" id="BFBR01000010">
    <property type="protein sequence ID" value="GBF59095.1"/>
    <property type="molecule type" value="Genomic_DNA"/>
</dbReference>
<evidence type="ECO:0000313" key="3">
    <source>
        <dbReference type="Proteomes" id="UP000245086"/>
    </source>
</evidence>
<proteinExistence type="predicted"/>
<evidence type="ECO:0000313" key="2">
    <source>
        <dbReference type="EMBL" id="GBF59095.1"/>
    </source>
</evidence>
<dbReference type="AlphaFoldDB" id="A0A2P2EDE4"/>
<sequence>MNTTTSKPTAPMFMPAPKPAKRLSPEDAHRLNEISADLGFARPMSDTGAPPKLQTNKVPNEHLPGTGTQPNAVKAIESKSQSSVAAAGAAKARPSEDLFGNAQPLRLDIPQDLWLDLKVTAAKRRVSVRWLVLEALEKAGYDVSINNIPEDGRRVRNNL</sequence>
<keyword evidence="3" id="KW-1185">Reference proteome</keyword>
<evidence type="ECO:0000256" key="1">
    <source>
        <dbReference type="SAM" id="MobiDB-lite"/>
    </source>
</evidence>
<protein>
    <submittedName>
        <fullName evidence="2">Uncharacterized protein</fullName>
    </submittedName>
</protein>
<dbReference type="Proteomes" id="UP000245086">
    <property type="component" value="Unassembled WGS sequence"/>
</dbReference>